<keyword evidence="2" id="KW-1185">Reference proteome</keyword>
<accession>A0A9J5WSP4</accession>
<dbReference type="Proteomes" id="UP000824120">
    <property type="component" value="Chromosome 11"/>
</dbReference>
<comment type="caution">
    <text evidence="1">The sequence shown here is derived from an EMBL/GenBank/DDBJ whole genome shotgun (WGS) entry which is preliminary data.</text>
</comment>
<dbReference type="EMBL" id="JACXVP010000011">
    <property type="protein sequence ID" value="KAG5578156.1"/>
    <property type="molecule type" value="Genomic_DNA"/>
</dbReference>
<name>A0A9J5WSP4_SOLCO</name>
<evidence type="ECO:0000313" key="1">
    <source>
        <dbReference type="EMBL" id="KAG5578156.1"/>
    </source>
</evidence>
<sequence length="58" mass="7165">MRVISMVNKIYEEEETWHFRHLLRFSSTMEKYEEINKQQLKVTVDVAGEFYRYAVDEF</sequence>
<proteinExistence type="predicted"/>
<dbReference type="AlphaFoldDB" id="A0A9J5WSP4"/>
<gene>
    <name evidence="1" type="ORF">H5410_058290</name>
</gene>
<protein>
    <submittedName>
        <fullName evidence="1">Uncharacterized protein</fullName>
    </submittedName>
</protein>
<evidence type="ECO:0000313" key="2">
    <source>
        <dbReference type="Proteomes" id="UP000824120"/>
    </source>
</evidence>
<reference evidence="1 2" key="1">
    <citation type="submission" date="2020-09" db="EMBL/GenBank/DDBJ databases">
        <title>De no assembly of potato wild relative species, Solanum commersonii.</title>
        <authorList>
            <person name="Cho K."/>
        </authorList>
    </citation>
    <scope>NUCLEOTIDE SEQUENCE [LARGE SCALE GENOMIC DNA]</scope>
    <source>
        <strain evidence="1">LZ3.2</strain>
        <tissue evidence="1">Leaf</tissue>
    </source>
</reference>
<organism evidence="1 2">
    <name type="scientific">Solanum commersonii</name>
    <name type="common">Commerson's wild potato</name>
    <name type="synonym">Commerson's nightshade</name>
    <dbReference type="NCBI Taxonomy" id="4109"/>
    <lineage>
        <taxon>Eukaryota</taxon>
        <taxon>Viridiplantae</taxon>
        <taxon>Streptophyta</taxon>
        <taxon>Embryophyta</taxon>
        <taxon>Tracheophyta</taxon>
        <taxon>Spermatophyta</taxon>
        <taxon>Magnoliopsida</taxon>
        <taxon>eudicotyledons</taxon>
        <taxon>Gunneridae</taxon>
        <taxon>Pentapetalae</taxon>
        <taxon>asterids</taxon>
        <taxon>lamiids</taxon>
        <taxon>Solanales</taxon>
        <taxon>Solanaceae</taxon>
        <taxon>Solanoideae</taxon>
        <taxon>Solaneae</taxon>
        <taxon>Solanum</taxon>
    </lineage>
</organism>